<evidence type="ECO:0000313" key="2">
    <source>
        <dbReference type="EMBL" id="KAK9089261.1"/>
    </source>
</evidence>
<dbReference type="EMBL" id="JBBNAG010000012">
    <property type="protein sequence ID" value="KAK9089261.1"/>
    <property type="molecule type" value="Genomic_DNA"/>
</dbReference>
<name>A0AAP0E9T7_9MAGN</name>
<feature type="compositionally biased region" description="Polar residues" evidence="1">
    <location>
        <begin position="123"/>
        <end position="133"/>
    </location>
</feature>
<feature type="region of interest" description="Disordered" evidence="1">
    <location>
        <begin position="78"/>
        <end position="133"/>
    </location>
</feature>
<gene>
    <name evidence="2" type="ORF">Scep_028343</name>
</gene>
<proteinExistence type="predicted"/>
<dbReference type="AlphaFoldDB" id="A0AAP0E9T7"/>
<evidence type="ECO:0000256" key="1">
    <source>
        <dbReference type="SAM" id="MobiDB-lite"/>
    </source>
</evidence>
<evidence type="ECO:0000313" key="3">
    <source>
        <dbReference type="Proteomes" id="UP001419268"/>
    </source>
</evidence>
<organism evidence="2 3">
    <name type="scientific">Stephania cephalantha</name>
    <dbReference type="NCBI Taxonomy" id="152367"/>
    <lineage>
        <taxon>Eukaryota</taxon>
        <taxon>Viridiplantae</taxon>
        <taxon>Streptophyta</taxon>
        <taxon>Embryophyta</taxon>
        <taxon>Tracheophyta</taxon>
        <taxon>Spermatophyta</taxon>
        <taxon>Magnoliopsida</taxon>
        <taxon>Ranunculales</taxon>
        <taxon>Menispermaceae</taxon>
        <taxon>Menispermoideae</taxon>
        <taxon>Cissampelideae</taxon>
        <taxon>Stephania</taxon>
    </lineage>
</organism>
<sequence>MAELRTLLTAMARSDGARRRFAATRSANGRCVRERRGDRRVGELADEWQRLGALTAATVSGSTSEGLLGVQHGGAYQQRGARCNSGPAQREGAHQRRRGSGNARENGVEQRHGGALSGRSIPDETTTVDNGGVTSTKLDDAMDFLSLKFCWLSGPLASESWLLFICDMSSYLDAVDISQLSVR</sequence>
<accession>A0AAP0E9T7</accession>
<comment type="caution">
    <text evidence="2">The sequence shown here is derived from an EMBL/GenBank/DDBJ whole genome shotgun (WGS) entry which is preliminary data.</text>
</comment>
<reference evidence="2 3" key="1">
    <citation type="submission" date="2024-01" db="EMBL/GenBank/DDBJ databases">
        <title>Genome assemblies of Stephania.</title>
        <authorList>
            <person name="Yang L."/>
        </authorList>
    </citation>
    <scope>NUCLEOTIDE SEQUENCE [LARGE SCALE GENOMIC DNA]</scope>
    <source>
        <strain evidence="2">JXDWG</strain>
        <tissue evidence="2">Leaf</tissue>
    </source>
</reference>
<protein>
    <submittedName>
        <fullName evidence="2">Uncharacterized protein</fullName>
    </submittedName>
</protein>
<keyword evidence="3" id="KW-1185">Reference proteome</keyword>
<dbReference type="Proteomes" id="UP001419268">
    <property type="component" value="Unassembled WGS sequence"/>
</dbReference>